<feature type="region of interest" description="Disordered" evidence="1">
    <location>
        <begin position="95"/>
        <end position="121"/>
    </location>
</feature>
<dbReference type="SUPFAM" id="SSF54001">
    <property type="entry name" value="Cysteine proteinases"/>
    <property type="match status" value="1"/>
</dbReference>
<evidence type="ECO:0000259" key="2">
    <source>
        <dbReference type="Pfam" id="PF05257"/>
    </source>
</evidence>
<dbReference type="Gene3D" id="3.90.1720.10">
    <property type="entry name" value="endopeptidase domain like (from Nostoc punctiforme)"/>
    <property type="match status" value="1"/>
</dbReference>
<feature type="compositionally biased region" description="Basic and acidic residues" evidence="1">
    <location>
        <begin position="54"/>
        <end position="63"/>
    </location>
</feature>
<comment type="caution">
    <text evidence="3">The sequence shown here is derived from an EMBL/GenBank/DDBJ whole genome shotgun (WGS) entry which is preliminary data.</text>
</comment>
<dbReference type="InterPro" id="IPR007921">
    <property type="entry name" value="CHAP_dom"/>
</dbReference>
<dbReference type="OrthoDB" id="5124837at2"/>
<evidence type="ECO:0000313" key="3">
    <source>
        <dbReference type="EMBL" id="RAY13126.1"/>
    </source>
</evidence>
<dbReference type="EMBL" id="QLYX01000010">
    <property type="protein sequence ID" value="RAY13126.1"/>
    <property type="molecule type" value="Genomic_DNA"/>
</dbReference>
<feature type="region of interest" description="Disordered" evidence="1">
    <location>
        <begin position="48"/>
        <end position="70"/>
    </location>
</feature>
<dbReference type="InterPro" id="IPR038765">
    <property type="entry name" value="Papain-like_cys_pep_sf"/>
</dbReference>
<evidence type="ECO:0000313" key="4">
    <source>
        <dbReference type="Proteomes" id="UP000251891"/>
    </source>
</evidence>
<name>A0A365H275_9ACTN</name>
<protein>
    <submittedName>
        <fullName evidence="3">CHAP domain-containing protein</fullName>
    </submittedName>
</protein>
<reference evidence="3 4" key="1">
    <citation type="submission" date="2018-06" db="EMBL/GenBank/DDBJ databases">
        <title>Actinomadura craniellae sp. nov. isolated from marine sponge Craniella sp.</title>
        <authorList>
            <person name="Li L."/>
            <person name="Xu Q.H."/>
            <person name="Lin H.W."/>
            <person name="Lu Y.H."/>
        </authorList>
    </citation>
    <scope>NUCLEOTIDE SEQUENCE [LARGE SCALE GENOMIC DNA]</scope>
    <source>
        <strain evidence="3 4">LHW63021</strain>
    </source>
</reference>
<gene>
    <name evidence="3" type="ORF">DPM19_21790</name>
</gene>
<accession>A0A365H275</accession>
<dbReference type="AlphaFoldDB" id="A0A365H275"/>
<feature type="compositionally biased region" description="Polar residues" evidence="1">
    <location>
        <begin position="108"/>
        <end position="121"/>
    </location>
</feature>
<dbReference type="Proteomes" id="UP000251891">
    <property type="component" value="Unassembled WGS sequence"/>
</dbReference>
<keyword evidence="4" id="KW-1185">Reference proteome</keyword>
<organism evidence="3 4">
    <name type="scientific">Actinomadura craniellae</name>
    <dbReference type="NCBI Taxonomy" id="2231787"/>
    <lineage>
        <taxon>Bacteria</taxon>
        <taxon>Bacillati</taxon>
        <taxon>Actinomycetota</taxon>
        <taxon>Actinomycetes</taxon>
        <taxon>Streptosporangiales</taxon>
        <taxon>Thermomonosporaceae</taxon>
        <taxon>Actinomadura</taxon>
    </lineage>
</organism>
<dbReference type="RefSeq" id="WP_111869820.1">
    <property type="nucleotide sequence ID" value="NZ_QLYX01000010.1"/>
</dbReference>
<evidence type="ECO:0000256" key="1">
    <source>
        <dbReference type="SAM" id="MobiDB-lite"/>
    </source>
</evidence>
<sequence length="234" mass="24905">MSGKHRKTSLREALALRAVGGVVLGATAVGTVAATAQATAPIIDQSRSGVVAQDRGHAPKDGSRGNATQRKAVKAASVISLAKTQVGVSEDHQGESKFGKWYAETPRAKQTTQRDGGDSTSSYDRAAWCSMFITWLGSKTGFTYQMGADAWTVKHAEWFKDQGRWGTKPKPGAVVFYDWAGGKRISGIDHVGLVVKPLGQGKIETVEGNVGNSVMSKVRSTADVVGYGYPDYAR</sequence>
<feature type="domain" description="Peptidase C51" evidence="2">
    <location>
        <begin position="123"/>
        <end position="209"/>
    </location>
</feature>
<dbReference type="Pfam" id="PF05257">
    <property type="entry name" value="CHAP"/>
    <property type="match status" value="1"/>
</dbReference>
<proteinExistence type="predicted"/>